<organism evidence="5 6">
    <name type="scientific">Listeria fleischmannii 1991</name>
    <dbReference type="NCBI Taxonomy" id="1430899"/>
    <lineage>
        <taxon>Bacteria</taxon>
        <taxon>Bacillati</taxon>
        <taxon>Bacillota</taxon>
        <taxon>Bacilli</taxon>
        <taxon>Bacillales</taxon>
        <taxon>Listeriaceae</taxon>
        <taxon>Listeria</taxon>
    </lineage>
</organism>
<dbReference type="GO" id="GO:0016810">
    <property type="term" value="F:hydrolase activity, acting on carbon-nitrogen (but not peptide) bonds"/>
    <property type="evidence" value="ECO:0007669"/>
    <property type="project" value="InterPro"/>
</dbReference>
<dbReference type="PANTHER" id="PTHR10587:SF133">
    <property type="entry name" value="CHITIN DEACETYLASE 1-RELATED"/>
    <property type="match status" value="1"/>
</dbReference>
<dbReference type="Gene3D" id="3.20.20.370">
    <property type="entry name" value="Glycoside hydrolase/deacetylase"/>
    <property type="match status" value="1"/>
</dbReference>
<keyword evidence="2 5" id="KW-0378">Hydrolase</keyword>
<keyword evidence="5" id="KW-0119">Carbohydrate metabolism</keyword>
<dbReference type="SUPFAM" id="SSF88713">
    <property type="entry name" value="Glycoside hydrolase/deacetylase"/>
    <property type="match status" value="1"/>
</dbReference>
<protein>
    <submittedName>
        <fullName evidence="5">Putative endo-1,4-beta-xylanase</fullName>
    </submittedName>
</protein>
<dbReference type="PANTHER" id="PTHR10587">
    <property type="entry name" value="GLYCOSYL TRANSFERASE-RELATED"/>
    <property type="match status" value="1"/>
</dbReference>
<keyword evidence="5" id="KW-0326">Glycosidase</keyword>
<dbReference type="InterPro" id="IPR050248">
    <property type="entry name" value="Polysacc_deacetylase_ArnD"/>
</dbReference>
<keyword evidence="3" id="KW-0812">Transmembrane</keyword>
<evidence type="ECO:0000313" key="6">
    <source>
        <dbReference type="Proteomes" id="UP000052258"/>
    </source>
</evidence>
<keyword evidence="3" id="KW-1133">Transmembrane helix</keyword>
<name>A0A0J8J4R4_9LIST</name>
<dbReference type="Pfam" id="PF01522">
    <property type="entry name" value="Polysacc_deac_1"/>
    <property type="match status" value="1"/>
</dbReference>
<evidence type="ECO:0000259" key="4">
    <source>
        <dbReference type="PROSITE" id="PS51677"/>
    </source>
</evidence>
<dbReference type="AlphaFoldDB" id="A0A0J8J4R4"/>
<dbReference type="PROSITE" id="PS51677">
    <property type="entry name" value="NODB"/>
    <property type="match status" value="1"/>
</dbReference>
<dbReference type="GO" id="GO:0016798">
    <property type="term" value="F:hydrolase activity, acting on glycosyl bonds"/>
    <property type="evidence" value="ECO:0007669"/>
    <property type="project" value="UniProtKB-KW"/>
</dbReference>
<keyword evidence="3" id="KW-0472">Membrane</keyword>
<evidence type="ECO:0000256" key="1">
    <source>
        <dbReference type="ARBA" id="ARBA00022723"/>
    </source>
</evidence>
<evidence type="ECO:0000256" key="2">
    <source>
        <dbReference type="ARBA" id="ARBA00022801"/>
    </source>
</evidence>
<keyword evidence="1" id="KW-0479">Metal-binding</keyword>
<dbReference type="RefSeq" id="WP_059140070.1">
    <property type="nucleotide sequence ID" value="NZ_KQ130616.1"/>
</dbReference>
<sequence>MKHRKTLISMFAALVVAGGFFGFWFFHKYELAKARSEVQKNIELEMNQRIGKDHFKRMEKKDLNEQTTAYIPVLSNKEDNDYLKKEIEKVSKEELKKKDSLVFFTFDKQPLPNGVSNYQLKKEDFGRNGRSYSARKVDQVGRQFAVDEESGKLLKLRDILKNEPDSLRQLKNTMQNHIMASQKIPLDKIGILGGAVYPSDLDDTNFQIDEENLILPVRIPGYRQINQVILPLSSLANQLNTRFLPADVVPTVHKPIKGKKIALTFDDGPSYTTTPEILATLKKYNAKATFFVLGKEVLANPGIVKKEKEAGHQIANHSFDHKMLTKISKQEVAEQILKTQMAVYHEINEFPEMVRPPYGAINKEVSNQMAIPVAQWSVDTEDWKYRNEKHITGEVVKDAYDGAIILMHDIHPKTAKSLDGTLKKLKAEGYQFVTVNELLNSAPTIGNQYFDEDDKRLIN</sequence>
<evidence type="ECO:0000256" key="3">
    <source>
        <dbReference type="SAM" id="Phobius"/>
    </source>
</evidence>
<dbReference type="InterPro" id="IPR002509">
    <property type="entry name" value="NODB_dom"/>
</dbReference>
<dbReference type="OrthoDB" id="9812065at2"/>
<dbReference type="EMBL" id="AZHO01000020">
    <property type="protein sequence ID" value="KMT59316.1"/>
    <property type="molecule type" value="Genomic_DNA"/>
</dbReference>
<dbReference type="PATRIC" id="fig|1430899.3.peg.1679"/>
<evidence type="ECO:0000313" key="5">
    <source>
        <dbReference type="EMBL" id="KMT59316.1"/>
    </source>
</evidence>
<feature type="transmembrane region" description="Helical" evidence="3">
    <location>
        <begin position="7"/>
        <end position="26"/>
    </location>
</feature>
<keyword evidence="5" id="KW-0624">Polysaccharide degradation</keyword>
<dbReference type="GO" id="GO:0016020">
    <property type="term" value="C:membrane"/>
    <property type="evidence" value="ECO:0007669"/>
    <property type="project" value="TreeGrafter"/>
</dbReference>
<dbReference type="SUPFAM" id="SSF144015">
    <property type="entry name" value="Peptidoglycan deacetylase N-terminal noncatalytic region"/>
    <property type="match status" value="1"/>
</dbReference>
<accession>A0A0J8J4R4</accession>
<gene>
    <name evidence="5" type="ORF">X560_1644</name>
</gene>
<reference evidence="5 6" key="1">
    <citation type="journal article" date="2015" name="Genome Biol. Evol.">
        <title>Comparative Genomics of Listeria Sensu Lato: Genus-Wide Differences in Evolutionary Dynamics and the Progressive Gain of Complex, Potentially Pathogenicity-Related Traits through Lateral Gene Transfer.</title>
        <authorList>
            <person name="Chiara M."/>
            <person name="Caruso M."/>
            <person name="D'Erchia A.M."/>
            <person name="Manzari C."/>
            <person name="Fraccalvieri R."/>
            <person name="Goffredo E."/>
            <person name="Latorre L."/>
            <person name="Miccolupo A."/>
            <person name="Padalino I."/>
            <person name="Santagada G."/>
            <person name="Chiocco D."/>
            <person name="Pesole G."/>
            <person name="Horner D.S."/>
            <person name="Parisi A."/>
        </authorList>
    </citation>
    <scope>NUCLEOTIDE SEQUENCE [LARGE SCALE GENOMIC DNA]</scope>
    <source>
        <strain evidence="5 6">1991</strain>
    </source>
</reference>
<dbReference type="Proteomes" id="UP000052258">
    <property type="component" value="Unassembled WGS sequence"/>
</dbReference>
<feature type="domain" description="NodB homology" evidence="4">
    <location>
        <begin position="259"/>
        <end position="433"/>
    </location>
</feature>
<keyword evidence="6" id="KW-1185">Reference proteome</keyword>
<proteinExistence type="predicted"/>
<comment type="caution">
    <text evidence="5">The sequence shown here is derived from an EMBL/GenBank/DDBJ whole genome shotgun (WGS) entry which is preliminary data.</text>
</comment>
<dbReference type="InterPro" id="IPR011330">
    <property type="entry name" value="Glyco_hydro/deAcase_b/a-brl"/>
</dbReference>
<dbReference type="GO" id="GO:0045493">
    <property type="term" value="P:xylan catabolic process"/>
    <property type="evidence" value="ECO:0007669"/>
    <property type="project" value="UniProtKB-KW"/>
</dbReference>
<dbReference type="GO" id="GO:0046872">
    <property type="term" value="F:metal ion binding"/>
    <property type="evidence" value="ECO:0007669"/>
    <property type="project" value="UniProtKB-KW"/>
</dbReference>
<keyword evidence="5" id="KW-0858">Xylan degradation</keyword>